<organism evidence="2 3">
    <name type="scientific">candidate division KSB3 bacterium</name>
    <dbReference type="NCBI Taxonomy" id="2044937"/>
    <lineage>
        <taxon>Bacteria</taxon>
        <taxon>candidate division KSB3</taxon>
    </lineage>
</organism>
<dbReference type="CDD" id="cd24032">
    <property type="entry name" value="ASKHA_NBD_TsaB"/>
    <property type="match status" value="1"/>
</dbReference>
<gene>
    <name evidence="2" type="primary">tsaB</name>
    <name evidence="2" type="ORF">GF339_20950</name>
</gene>
<dbReference type="GO" id="GO:0005829">
    <property type="term" value="C:cytosol"/>
    <property type="evidence" value="ECO:0007669"/>
    <property type="project" value="TreeGrafter"/>
</dbReference>
<evidence type="ECO:0000313" key="3">
    <source>
        <dbReference type="Proteomes" id="UP000649604"/>
    </source>
</evidence>
<dbReference type="InterPro" id="IPR000905">
    <property type="entry name" value="Gcp-like_dom"/>
</dbReference>
<evidence type="ECO:0000259" key="1">
    <source>
        <dbReference type="Pfam" id="PF00814"/>
    </source>
</evidence>
<dbReference type="AlphaFoldDB" id="A0A9D5JZH5"/>
<dbReference type="Proteomes" id="UP000649604">
    <property type="component" value="Unassembled WGS sequence"/>
</dbReference>
<proteinExistence type="predicted"/>
<dbReference type="NCBIfam" id="TIGR03725">
    <property type="entry name" value="T6A_YeaZ"/>
    <property type="match status" value="1"/>
</dbReference>
<sequence>MHVLGIDTSTMTGSVAILTEDRLIAEYTLNSRTTHTERLLTTVDQAVQAAGLTIQAMDGIAVTIGPGSFTGLRIGVTTAKSLAYSLQKPIVGIPSLDALASHFLFSDLLICPILDARKHEVYTAFYRNTGAHVHRLCDYAVIAPEKLLGDITEPVVFLGDGVVPYRAHIESMLGASARFADPAHLLPRASLVAKLGLDRLRRGDHDECFTLTPLYIRKSDAEIHWENKKHV</sequence>
<dbReference type="EMBL" id="WJJP01000682">
    <property type="protein sequence ID" value="MBD3327068.1"/>
    <property type="molecule type" value="Genomic_DNA"/>
</dbReference>
<dbReference type="InterPro" id="IPR022496">
    <property type="entry name" value="T6A_TsaB"/>
</dbReference>
<feature type="domain" description="Gcp-like" evidence="1">
    <location>
        <begin position="33"/>
        <end position="225"/>
    </location>
</feature>
<evidence type="ECO:0000313" key="2">
    <source>
        <dbReference type="EMBL" id="MBD3327068.1"/>
    </source>
</evidence>
<dbReference type="Pfam" id="PF00814">
    <property type="entry name" value="TsaD"/>
    <property type="match status" value="1"/>
</dbReference>
<dbReference type="GO" id="GO:0002949">
    <property type="term" value="P:tRNA threonylcarbamoyladenosine modification"/>
    <property type="evidence" value="ECO:0007669"/>
    <property type="project" value="InterPro"/>
</dbReference>
<dbReference type="Gene3D" id="3.30.420.40">
    <property type="match status" value="2"/>
</dbReference>
<dbReference type="PANTHER" id="PTHR11735">
    <property type="entry name" value="TRNA N6-ADENOSINE THREONYLCARBAMOYLTRANSFERASE"/>
    <property type="match status" value="1"/>
</dbReference>
<reference evidence="2" key="1">
    <citation type="submission" date="2019-11" db="EMBL/GenBank/DDBJ databases">
        <title>Microbial mats filling the niche in hypersaline microbial mats.</title>
        <authorList>
            <person name="Wong H.L."/>
            <person name="Macleod F.I."/>
            <person name="White R.A. III"/>
            <person name="Burns B.P."/>
        </authorList>
    </citation>
    <scope>NUCLEOTIDE SEQUENCE</scope>
    <source>
        <strain evidence="2">Rbin_158</strain>
    </source>
</reference>
<dbReference type="SUPFAM" id="SSF53067">
    <property type="entry name" value="Actin-like ATPase domain"/>
    <property type="match status" value="2"/>
</dbReference>
<protein>
    <submittedName>
        <fullName evidence="2">tRNA (Adenosine(37)-N6)-threonylcarbamoyltransferase complex dimerization subunit type 1 TsaB</fullName>
    </submittedName>
</protein>
<comment type="caution">
    <text evidence="2">The sequence shown here is derived from an EMBL/GenBank/DDBJ whole genome shotgun (WGS) entry which is preliminary data.</text>
</comment>
<accession>A0A9D5JZH5</accession>
<dbReference type="PANTHER" id="PTHR11735:SF11">
    <property type="entry name" value="TRNA THREONYLCARBAMOYLADENOSINE BIOSYNTHESIS PROTEIN TSAB"/>
    <property type="match status" value="1"/>
</dbReference>
<name>A0A9D5JZH5_9BACT</name>
<dbReference type="InterPro" id="IPR043129">
    <property type="entry name" value="ATPase_NBD"/>
</dbReference>